<evidence type="ECO:0000256" key="7">
    <source>
        <dbReference type="PIRNR" id="PIRNR002744"/>
    </source>
</evidence>
<dbReference type="AlphaFoldDB" id="A0A931BB99"/>
<dbReference type="Gene3D" id="1.10.4160.10">
    <property type="entry name" value="Hydantoin permease"/>
    <property type="match status" value="1"/>
</dbReference>
<comment type="caution">
    <text evidence="10">The sequence shown here is derived from an EMBL/GenBank/DDBJ whole genome shotgun (WGS) entry which is preliminary data.</text>
</comment>
<evidence type="ECO:0000256" key="1">
    <source>
        <dbReference type="ARBA" id="ARBA00004141"/>
    </source>
</evidence>
<feature type="transmembrane region" description="Helical" evidence="9">
    <location>
        <begin position="298"/>
        <end position="320"/>
    </location>
</feature>
<dbReference type="GO" id="GO:0005886">
    <property type="term" value="C:plasma membrane"/>
    <property type="evidence" value="ECO:0007669"/>
    <property type="project" value="TreeGrafter"/>
</dbReference>
<dbReference type="InterPro" id="IPR001248">
    <property type="entry name" value="Pur-cyt_permease"/>
</dbReference>
<feature type="transmembrane region" description="Helical" evidence="9">
    <location>
        <begin position="408"/>
        <end position="428"/>
    </location>
</feature>
<feature type="transmembrane region" description="Helical" evidence="9">
    <location>
        <begin position="340"/>
        <end position="360"/>
    </location>
</feature>
<evidence type="ECO:0000256" key="8">
    <source>
        <dbReference type="SAM" id="MobiDB-lite"/>
    </source>
</evidence>
<evidence type="ECO:0000256" key="4">
    <source>
        <dbReference type="ARBA" id="ARBA00022692"/>
    </source>
</evidence>
<gene>
    <name evidence="10" type="ORF">I2501_29010</name>
</gene>
<evidence type="ECO:0000313" key="11">
    <source>
        <dbReference type="Proteomes" id="UP000657385"/>
    </source>
</evidence>
<dbReference type="Pfam" id="PF02133">
    <property type="entry name" value="Transp_cyt_pur"/>
    <property type="match status" value="1"/>
</dbReference>
<organism evidence="10 11">
    <name type="scientific">Streptacidiphilus fuscans</name>
    <dbReference type="NCBI Taxonomy" id="2789292"/>
    <lineage>
        <taxon>Bacteria</taxon>
        <taxon>Bacillati</taxon>
        <taxon>Actinomycetota</taxon>
        <taxon>Actinomycetes</taxon>
        <taxon>Kitasatosporales</taxon>
        <taxon>Streptomycetaceae</taxon>
        <taxon>Streptacidiphilus</taxon>
    </lineage>
</organism>
<feature type="transmembrane region" description="Helical" evidence="9">
    <location>
        <begin position="483"/>
        <end position="508"/>
    </location>
</feature>
<keyword evidence="6 7" id="KW-0472">Membrane</keyword>
<feature type="region of interest" description="Disordered" evidence="8">
    <location>
        <begin position="1"/>
        <end position="66"/>
    </location>
</feature>
<keyword evidence="3 7" id="KW-0813">Transport</keyword>
<comment type="subcellular location">
    <subcellularLocation>
        <location evidence="1">Membrane</location>
        <topology evidence="1">Multi-pass membrane protein</topology>
    </subcellularLocation>
</comment>
<protein>
    <submittedName>
        <fullName evidence="10">Cytosine permease</fullName>
    </submittedName>
</protein>
<keyword evidence="4 9" id="KW-0812">Transmembrane</keyword>
<evidence type="ECO:0000256" key="9">
    <source>
        <dbReference type="SAM" id="Phobius"/>
    </source>
</evidence>
<feature type="transmembrane region" description="Helical" evidence="9">
    <location>
        <begin position="448"/>
        <end position="471"/>
    </location>
</feature>
<proteinExistence type="inferred from homology"/>
<comment type="similarity">
    <text evidence="2 7">Belongs to the purine-cytosine permease (2.A.39) family.</text>
</comment>
<dbReference type="PANTHER" id="PTHR31806">
    <property type="entry name" value="PURINE-CYTOSINE PERMEASE FCY2-RELATED"/>
    <property type="match status" value="1"/>
</dbReference>
<keyword evidence="11" id="KW-1185">Reference proteome</keyword>
<feature type="transmembrane region" description="Helical" evidence="9">
    <location>
        <begin position="256"/>
        <end position="277"/>
    </location>
</feature>
<feature type="transmembrane region" description="Helical" evidence="9">
    <location>
        <begin position="115"/>
        <end position="138"/>
    </location>
</feature>
<keyword evidence="5 9" id="KW-1133">Transmembrane helix</keyword>
<dbReference type="PIRSF" id="PIRSF002744">
    <property type="entry name" value="Pur-cyt_permease"/>
    <property type="match status" value="1"/>
</dbReference>
<evidence type="ECO:0000256" key="6">
    <source>
        <dbReference type="ARBA" id="ARBA00023136"/>
    </source>
</evidence>
<accession>A0A931BB99</accession>
<feature type="transmembrane region" description="Helical" evidence="9">
    <location>
        <begin position="381"/>
        <end position="402"/>
    </location>
</feature>
<dbReference type="InterPro" id="IPR026030">
    <property type="entry name" value="Pur-cyt_permease_Fcy2/21/22"/>
</dbReference>
<dbReference type="RefSeq" id="WP_196197232.1">
    <property type="nucleotide sequence ID" value="NZ_JADPRT010000014.1"/>
</dbReference>
<evidence type="ECO:0000256" key="2">
    <source>
        <dbReference type="ARBA" id="ARBA00008974"/>
    </source>
</evidence>
<dbReference type="GO" id="GO:0022857">
    <property type="term" value="F:transmembrane transporter activity"/>
    <property type="evidence" value="ECO:0007669"/>
    <property type="project" value="InterPro"/>
</dbReference>
<dbReference type="Proteomes" id="UP000657385">
    <property type="component" value="Unassembled WGS sequence"/>
</dbReference>
<feature type="transmembrane region" description="Helical" evidence="9">
    <location>
        <begin position="159"/>
        <end position="183"/>
    </location>
</feature>
<reference evidence="10" key="1">
    <citation type="submission" date="2020-11" db="EMBL/GenBank/DDBJ databases">
        <title>Isolation and identification of active actinomycetes.</title>
        <authorList>
            <person name="Yu B."/>
        </authorList>
    </citation>
    <scope>NUCLEOTIDE SEQUENCE</scope>
    <source>
        <strain evidence="10">NEAU-YB345</strain>
    </source>
</reference>
<evidence type="ECO:0000256" key="3">
    <source>
        <dbReference type="ARBA" id="ARBA00022448"/>
    </source>
</evidence>
<feature type="transmembrane region" description="Helical" evidence="9">
    <location>
        <begin position="85"/>
        <end position="109"/>
    </location>
</feature>
<dbReference type="PANTHER" id="PTHR31806:SF1">
    <property type="entry name" value="PURINE-CYTOSINE PERMEASE FCY2-RELATED"/>
    <property type="match status" value="1"/>
</dbReference>
<name>A0A931BB99_9ACTN</name>
<evidence type="ECO:0000256" key="5">
    <source>
        <dbReference type="ARBA" id="ARBA00022989"/>
    </source>
</evidence>
<evidence type="ECO:0000313" key="10">
    <source>
        <dbReference type="EMBL" id="MBF9072072.1"/>
    </source>
</evidence>
<dbReference type="EMBL" id="JADPRT010000014">
    <property type="protein sequence ID" value="MBF9072072.1"/>
    <property type="molecule type" value="Genomic_DNA"/>
</dbReference>
<sequence length="517" mass="53825">MASTIPDPETAPPSDPVAAHTADMLRTADQPDAAADQVSGGEARRAQSPADNRAESPAQSHGGVEAHGIDVIPDAERHGRARELLGVWAAPNVSYLSLVVGGALMLMGLSLWQAMAVIVVGNLFWALVGLVAVSGPASGTPSEVIMRAMFGVRGNRGNIAITGWFASVCYLALNWAAASLAAFSILGEVGLHPDTVVKIVVIVVIAAATLAISVYGHATIIRLYLPFTIALTAVFAVLSGYVFGHADWHYHPQQPLHGTALIAALAGGLALVASAPLSYSNSADFARYLPRTTSPASVAGWTALGSYVPSVLFTGLGAVAGTALDMTNPQTALEQIIPGWFRPVFLLAIILSAIANNAMTAYSSGLSLQAIGVKIRRSRSVALDGTLGVALTLYALLVSNFLDTVNNVLQLMVALMGPTIAIYAADVLWRRNRYDGHELSDESKGSPFWYRGGVNWAGATALVVAAVTSGLCVDAPPLWTGPLANALGGTDLSLPVGIVLGAGIYLLLMRGKRPAQR</sequence>
<feature type="transmembrane region" description="Helical" evidence="9">
    <location>
        <begin position="195"/>
        <end position="216"/>
    </location>
</feature>
<feature type="transmembrane region" description="Helical" evidence="9">
    <location>
        <begin position="223"/>
        <end position="244"/>
    </location>
</feature>